<evidence type="ECO:0000256" key="2">
    <source>
        <dbReference type="ARBA" id="ARBA00022670"/>
    </source>
</evidence>
<dbReference type="PANTHER" id="PTHR31470">
    <property type="entry name" value="CYSTEINE PROTEINASES SUPERFAMILY PROTEIN-RELATED-RELATED"/>
    <property type="match status" value="1"/>
</dbReference>
<name>A0A2G2XSR9_CAPBA</name>
<evidence type="ECO:0000313" key="6">
    <source>
        <dbReference type="Proteomes" id="UP000224567"/>
    </source>
</evidence>
<feature type="domain" description="Ubiquitin-like protease family profile" evidence="4">
    <location>
        <begin position="45"/>
        <end position="130"/>
    </location>
</feature>
<dbReference type="Proteomes" id="UP000224567">
    <property type="component" value="Unassembled WGS sequence"/>
</dbReference>
<dbReference type="GO" id="GO:0006508">
    <property type="term" value="P:proteolysis"/>
    <property type="evidence" value="ECO:0007669"/>
    <property type="project" value="UniProtKB-KW"/>
</dbReference>
<dbReference type="InterPro" id="IPR003653">
    <property type="entry name" value="Peptidase_C48_C"/>
</dbReference>
<evidence type="ECO:0000313" key="5">
    <source>
        <dbReference type="EMBL" id="PHT60544.1"/>
    </source>
</evidence>
<gene>
    <name evidence="5" type="ORF">CQW23_02907</name>
</gene>
<evidence type="ECO:0000256" key="3">
    <source>
        <dbReference type="ARBA" id="ARBA00022801"/>
    </source>
</evidence>
<proteinExistence type="inferred from homology"/>
<keyword evidence="6" id="KW-1185">Reference proteome</keyword>
<keyword evidence="2" id="KW-0645">Protease</keyword>
<reference evidence="6" key="2">
    <citation type="journal article" date="2017" name="J. Anim. Genet.">
        <title>Multiple reference genome sequences of hot pepper reveal the massive evolution of plant disease resistance genes by retroduplication.</title>
        <authorList>
            <person name="Kim S."/>
            <person name="Park J."/>
            <person name="Yeom S.-I."/>
            <person name="Kim Y.-M."/>
            <person name="Seo E."/>
            <person name="Kim K.-T."/>
            <person name="Kim M.-S."/>
            <person name="Lee J.M."/>
            <person name="Cheong K."/>
            <person name="Shin H.-S."/>
            <person name="Kim S.-B."/>
            <person name="Han K."/>
            <person name="Lee J."/>
            <person name="Park M."/>
            <person name="Lee H.-A."/>
            <person name="Lee H.-Y."/>
            <person name="Lee Y."/>
            <person name="Oh S."/>
            <person name="Lee J.H."/>
            <person name="Choi E."/>
            <person name="Choi E."/>
            <person name="Lee S.E."/>
            <person name="Jeon J."/>
            <person name="Kim H."/>
            <person name="Choi G."/>
            <person name="Song H."/>
            <person name="Lee J."/>
            <person name="Lee S.-C."/>
            <person name="Kwon J.-K."/>
            <person name="Lee H.-Y."/>
            <person name="Koo N."/>
            <person name="Hong Y."/>
            <person name="Kim R.W."/>
            <person name="Kang W.-H."/>
            <person name="Huh J.H."/>
            <person name="Kang B.-C."/>
            <person name="Yang T.-J."/>
            <person name="Lee Y.-H."/>
            <person name="Bennetzen J.L."/>
            <person name="Choi D."/>
        </authorList>
    </citation>
    <scope>NUCLEOTIDE SEQUENCE [LARGE SCALE GENOMIC DNA]</scope>
    <source>
        <strain evidence="6">cv. PBC81</strain>
    </source>
</reference>
<dbReference type="PANTHER" id="PTHR31470:SF46">
    <property type="entry name" value="ULP1 PROTEASE FAMILY, C-TERMINAL CATALYTIC DOMAIN CONTAINING PROTEIN"/>
    <property type="match status" value="1"/>
</dbReference>
<keyword evidence="3" id="KW-0378">Hydrolase</keyword>
<dbReference type="InterPro" id="IPR038765">
    <property type="entry name" value="Papain-like_cys_pep_sf"/>
</dbReference>
<sequence length="134" mass="15900">MYLPETYRHELLVKLYNLRQGSKSVMDYYDEFQQLILKLDYRGNDEIHWVLAGVILKEKRIRVYDSMSRRRRSGPSPEIQKLTKILPTYLDMSGFLDQKVCIDWSTIKVYLDKMGNPFDVQYIEGIAQQTIDTL</sequence>
<reference evidence="5 6" key="1">
    <citation type="journal article" date="2017" name="Genome Biol.">
        <title>New reference genome sequences of hot pepper reveal the massive evolution of plant disease-resistance genes by retroduplication.</title>
        <authorList>
            <person name="Kim S."/>
            <person name="Park J."/>
            <person name="Yeom S.I."/>
            <person name="Kim Y.M."/>
            <person name="Seo E."/>
            <person name="Kim K.T."/>
            <person name="Kim M.S."/>
            <person name="Lee J.M."/>
            <person name="Cheong K."/>
            <person name="Shin H.S."/>
            <person name="Kim S.B."/>
            <person name="Han K."/>
            <person name="Lee J."/>
            <person name="Park M."/>
            <person name="Lee H.A."/>
            <person name="Lee H.Y."/>
            <person name="Lee Y."/>
            <person name="Oh S."/>
            <person name="Lee J.H."/>
            <person name="Choi E."/>
            <person name="Choi E."/>
            <person name="Lee S.E."/>
            <person name="Jeon J."/>
            <person name="Kim H."/>
            <person name="Choi G."/>
            <person name="Song H."/>
            <person name="Lee J."/>
            <person name="Lee S.C."/>
            <person name="Kwon J.K."/>
            <person name="Lee H.Y."/>
            <person name="Koo N."/>
            <person name="Hong Y."/>
            <person name="Kim R.W."/>
            <person name="Kang W.H."/>
            <person name="Huh J.H."/>
            <person name="Kang B.C."/>
            <person name="Yang T.J."/>
            <person name="Lee Y.H."/>
            <person name="Bennetzen J.L."/>
            <person name="Choi D."/>
        </authorList>
    </citation>
    <scope>NUCLEOTIDE SEQUENCE [LARGE SCALE GENOMIC DNA]</scope>
    <source>
        <strain evidence="6">cv. PBC81</strain>
    </source>
</reference>
<dbReference type="AlphaFoldDB" id="A0A2G2XSR9"/>
<evidence type="ECO:0000259" key="4">
    <source>
        <dbReference type="Pfam" id="PF02902"/>
    </source>
</evidence>
<comment type="caution">
    <text evidence="5">The sequence shown here is derived from an EMBL/GenBank/DDBJ whole genome shotgun (WGS) entry which is preliminary data.</text>
</comment>
<dbReference type="Pfam" id="PF02902">
    <property type="entry name" value="Peptidase_C48"/>
    <property type="match status" value="1"/>
</dbReference>
<dbReference type="EMBL" id="MLFT02000001">
    <property type="protein sequence ID" value="PHT60544.1"/>
    <property type="molecule type" value="Genomic_DNA"/>
</dbReference>
<accession>A0A2G2XSR9</accession>
<dbReference type="GO" id="GO:0008234">
    <property type="term" value="F:cysteine-type peptidase activity"/>
    <property type="evidence" value="ECO:0007669"/>
    <property type="project" value="InterPro"/>
</dbReference>
<protein>
    <recommendedName>
        <fullName evidence="4">Ubiquitin-like protease family profile domain-containing protein</fullName>
    </recommendedName>
</protein>
<dbReference type="OrthoDB" id="1680482at2759"/>
<dbReference type="Gene3D" id="3.40.395.10">
    <property type="entry name" value="Adenoviral Proteinase, Chain A"/>
    <property type="match status" value="1"/>
</dbReference>
<comment type="similarity">
    <text evidence="1">Belongs to the peptidase C48 family.</text>
</comment>
<evidence type="ECO:0000256" key="1">
    <source>
        <dbReference type="ARBA" id="ARBA00005234"/>
    </source>
</evidence>
<organism evidence="5 6">
    <name type="scientific">Capsicum baccatum</name>
    <name type="common">Peruvian pepper</name>
    <dbReference type="NCBI Taxonomy" id="33114"/>
    <lineage>
        <taxon>Eukaryota</taxon>
        <taxon>Viridiplantae</taxon>
        <taxon>Streptophyta</taxon>
        <taxon>Embryophyta</taxon>
        <taxon>Tracheophyta</taxon>
        <taxon>Spermatophyta</taxon>
        <taxon>Magnoliopsida</taxon>
        <taxon>eudicotyledons</taxon>
        <taxon>Gunneridae</taxon>
        <taxon>Pentapetalae</taxon>
        <taxon>asterids</taxon>
        <taxon>lamiids</taxon>
        <taxon>Solanales</taxon>
        <taxon>Solanaceae</taxon>
        <taxon>Solanoideae</taxon>
        <taxon>Capsiceae</taxon>
        <taxon>Capsicum</taxon>
    </lineage>
</organism>
<dbReference type="SUPFAM" id="SSF54001">
    <property type="entry name" value="Cysteine proteinases"/>
    <property type="match status" value="1"/>
</dbReference>